<dbReference type="GO" id="GO:0005886">
    <property type="term" value="C:plasma membrane"/>
    <property type="evidence" value="ECO:0007669"/>
    <property type="project" value="UniProtKB-SubCell"/>
</dbReference>
<dbReference type="PANTHER" id="PTHR30181">
    <property type="entry name" value="MANNITOL PERMEASE IIC COMPONENT"/>
    <property type="match status" value="1"/>
</dbReference>
<gene>
    <name evidence="16" type="primary">mtlA</name>
    <name evidence="16" type="ORF">NCTC12967_01166</name>
</gene>
<evidence type="ECO:0000256" key="7">
    <source>
        <dbReference type="ARBA" id="ARBA00022679"/>
    </source>
</evidence>
<dbReference type="NCBIfam" id="TIGR00851">
    <property type="entry name" value="mtlA"/>
    <property type="match status" value="1"/>
</dbReference>
<dbReference type="PANTHER" id="PTHR30181:SF2">
    <property type="entry name" value="PTS SYSTEM MANNITOL-SPECIFIC EIICBA COMPONENT"/>
    <property type="match status" value="1"/>
</dbReference>
<evidence type="ECO:0000256" key="13">
    <source>
        <dbReference type="SAM" id="Phobius"/>
    </source>
</evidence>
<dbReference type="InterPro" id="IPR004718">
    <property type="entry name" value="PTS_IIC_mtl"/>
</dbReference>
<dbReference type="InterPro" id="IPR003501">
    <property type="entry name" value="PTS_EIIB_2/3"/>
</dbReference>
<dbReference type="NCBIfam" id="NF011663">
    <property type="entry name" value="PRK15083.1"/>
    <property type="match status" value="1"/>
</dbReference>
<keyword evidence="5" id="KW-0597">Phosphoprotein</keyword>
<feature type="domain" description="PTS EIIC type-2" evidence="15">
    <location>
        <begin position="24"/>
        <end position="344"/>
    </location>
</feature>
<keyword evidence="10 13" id="KW-1133">Transmembrane helix</keyword>
<dbReference type="GO" id="GO:0090563">
    <property type="term" value="F:protein-phosphocysteine-sugar phosphotransferase activity"/>
    <property type="evidence" value="ECO:0007669"/>
    <property type="project" value="TreeGrafter"/>
</dbReference>
<keyword evidence="17" id="KW-1185">Reference proteome</keyword>
<evidence type="ECO:0000259" key="15">
    <source>
        <dbReference type="PROSITE" id="PS51104"/>
    </source>
</evidence>
<evidence type="ECO:0000256" key="11">
    <source>
        <dbReference type="ARBA" id="ARBA00023136"/>
    </source>
</evidence>
<name>A0A448MXM7_9ACTN</name>
<keyword evidence="7" id="KW-0808">Transferase</keyword>
<dbReference type="Pfam" id="PF02378">
    <property type="entry name" value="PTS_EIIC"/>
    <property type="match status" value="1"/>
</dbReference>
<keyword evidence="3" id="KW-0813">Transport</keyword>
<dbReference type="PROSITE" id="PS51099">
    <property type="entry name" value="PTS_EIIB_TYPE_2"/>
    <property type="match status" value="1"/>
</dbReference>
<evidence type="ECO:0000256" key="6">
    <source>
        <dbReference type="ARBA" id="ARBA00022597"/>
    </source>
</evidence>
<evidence type="ECO:0000256" key="8">
    <source>
        <dbReference type="ARBA" id="ARBA00022683"/>
    </source>
</evidence>
<keyword evidence="8" id="KW-0598">Phosphotransferase system</keyword>
<evidence type="ECO:0000313" key="16">
    <source>
        <dbReference type="EMBL" id="VEH69886.1"/>
    </source>
</evidence>
<feature type="transmembrane region" description="Helical" evidence="13">
    <location>
        <begin position="90"/>
        <end position="123"/>
    </location>
</feature>
<comment type="function">
    <text evidence="1">The phosphoenolpyruvate-dependent sugar phosphotransferase system (sugar PTS), a major carbohydrate active transport system, catalyzes the phosphorylation of incoming sugar substrates concomitantly with their translocation across the cell membrane. The enzyme II CmtAB PTS system is involved in D-mannitol transport.</text>
</comment>
<feature type="transmembrane region" description="Helical" evidence="13">
    <location>
        <begin position="60"/>
        <end position="78"/>
    </location>
</feature>
<dbReference type="InterPro" id="IPR036095">
    <property type="entry name" value="PTS_EIIB-like_sf"/>
</dbReference>
<dbReference type="SUPFAM" id="SSF52794">
    <property type="entry name" value="PTS system IIB component-like"/>
    <property type="match status" value="1"/>
</dbReference>
<dbReference type="InterPro" id="IPR003352">
    <property type="entry name" value="PTS_EIIC"/>
</dbReference>
<protein>
    <submittedName>
        <fullName evidence="16">EIICBA-Mtl</fullName>
    </submittedName>
</protein>
<reference evidence="16 17" key="1">
    <citation type="submission" date="2018-12" db="EMBL/GenBank/DDBJ databases">
        <authorList>
            <consortium name="Pathogen Informatics"/>
        </authorList>
    </citation>
    <scope>NUCLEOTIDE SEQUENCE [LARGE SCALE GENOMIC DNA]</scope>
    <source>
        <strain evidence="16 17">NCTC12967</strain>
    </source>
</reference>
<keyword evidence="6" id="KW-0762">Sugar transport</keyword>
<proteinExistence type="predicted"/>
<feature type="transmembrane region" description="Helical" evidence="13">
    <location>
        <begin position="324"/>
        <end position="348"/>
    </location>
</feature>
<accession>A0A448MXM7</accession>
<sequence>MSLPDARVNKNLEGSGFRARIQRFGGHLAGMIMPNIGAFIAWGLLTALFIPKGWAPNETLATMVTPIITYLLPILIGYTGGRMVHGQRGAVIGALATMGVIVGSDTPMFLGAMVMGPLAAWVLKQFDRAVHGRVASGFEMLVDNFSLGIIGMIMAILARLGIGPVVGFLVNLLGQGVQILVDNGLLPLASIVVEPAKVLFLNNAINHGVLSPLGAAQAQEVGQSILFMVESNPGPGLGVLLAVWFFGQKALRSTAPGAVIIHFFGGIHEIYFPYVLAKPVLIVASIAGGVSGLLVGSIAGAGLVGPASPGSIIAYLAVTPRGGYVAVLSAVIAATVVSFLVASLLLGFGRGRKAEAPGTSADAGESAPEHAAEPRIPSDATKSPAEETGAPATGTRVLNGRDVKKLVIACDAGMGSSVMVASSMKKRLAPHGVEVSHSPVNEVSPDTELIMCQSGLADRARNIAPNAVIITFEQFLGDPAFARVENAIKSGENLV</sequence>
<dbReference type="InterPro" id="IPR013011">
    <property type="entry name" value="PTS_EIIB_2"/>
</dbReference>
<dbReference type="Proteomes" id="UP000273044">
    <property type="component" value="Chromosome"/>
</dbReference>
<comment type="subcellular location">
    <subcellularLocation>
        <location evidence="2">Cell membrane</location>
        <topology evidence="2">Multi-pass membrane protein</topology>
    </subcellularLocation>
</comment>
<dbReference type="Gene3D" id="3.40.50.2300">
    <property type="match status" value="1"/>
</dbReference>
<dbReference type="Pfam" id="PF02302">
    <property type="entry name" value="PTS_IIB"/>
    <property type="match status" value="1"/>
</dbReference>
<evidence type="ECO:0000256" key="4">
    <source>
        <dbReference type="ARBA" id="ARBA00022475"/>
    </source>
</evidence>
<dbReference type="InterPro" id="IPR050893">
    <property type="entry name" value="Sugar_PTS"/>
</dbReference>
<dbReference type="InterPro" id="IPR013014">
    <property type="entry name" value="PTS_EIIC_2"/>
</dbReference>
<feature type="transmembrane region" description="Helical" evidence="13">
    <location>
        <begin position="145"/>
        <end position="170"/>
    </location>
</feature>
<evidence type="ECO:0000256" key="1">
    <source>
        <dbReference type="ARBA" id="ARBA00002434"/>
    </source>
</evidence>
<feature type="region of interest" description="Disordered" evidence="12">
    <location>
        <begin position="356"/>
        <end position="396"/>
    </location>
</feature>
<organism evidence="16 17">
    <name type="scientific">Arachnia propionica</name>
    <dbReference type="NCBI Taxonomy" id="1750"/>
    <lineage>
        <taxon>Bacteria</taxon>
        <taxon>Bacillati</taxon>
        <taxon>Actinomycetota</taxon>
        <taxon>Actinomycetes</taxon>
        <taxon>Propionibacteriales</taxon>
        <taxon>Propionibacteriaceae</taxon>
        <taxon>Arachnia</taxon>
    </lineage>
</organism>
<evidence type="ECO:0000256" key="2">
    <source>
        <dbReference type="ARBA" id="ARBA00004651"/>
    </source>
</evidence>
<dbReference type="PROSITE" id="PS51104">
    <property type="entry name" value="PTS_EIIC_TYPE_2"/>
    <property type="match status" value="1"/>
</dbReference>
<feature type="transmembrane region" description="Helical" evidence="13">
    <location>
        <begin position="280"/>
        <end position="304"/>
    </location>
</feature>
<evidence type="ECO:0000256" key="3">
    <source>
        <dbReference type="ARBA" id="ARBA00022448"/>
    </source>
</evidence>
<feature type="transmembrane region" description="Helical" evidence="13">
    <location>
        <begin position="28"/>
        <end position="48"/>
    </location>
</feature>
<evidence type="ECO:0000313" key="17">
    <source>
        <dbReference type="Proteomes" id="UP000273044"/>
    </source>
</evidence>
<keyword evidence="9 13" id="KW-0812">Transmembrane</keyword>
<dbReference type="EMBL" id="LR134406">
    <property type="protein sequence ID" value="VEH69886.1"/>
    <property type="molecule type" value="Genomic_DNA"/>
</dbReference>
<evidence type="ECO:0000256" key="9">
    <source>
        <dbReference type="ARBA" id="ARBA00022692"/>
    </source>
</evidence>
<evidence type="ECO:0000256" key="10">
    <source>
        <dbReference type="ARBA" id="ARBA00022989"/>
    </source>
</evidence>
<evidence type="ECO:0000259" key="14">
    <source>
        <dbReference type="PROSITE" id="PS51099"/>
    </source>
</evidence>
<dbReference type="AlphaFoldDB" id="A0A448MXM7"/>
<dbReference type="GO" id="GO:0008982">
    <property type="term" value="F:protein-N(PI)-phosphohistidine-sugar phosphotransferase activity"/>
    <property type="evidence" value="ECO:0007669"/>
    <property type="project" value="InterPro"/>
</dbReference>
<keyword evidence="4" id="KW-1003">Cell membrane</keyword>
<feature type="domain" description="PTS EIIB type-2" evidence="14">
    <location>
        <begin position="404"/>
        <end position="493"/>
    </location>
</feature>
<dbReference type="GO" id="GO:0009401">
    <property type="term" value="P:phosphoenolpyruvate-dependent sugar phosphotransferase system"/>
    <property type="evidence" value="ECO:0007669"/>
    <property type="project" value="UniProtKB-KW"/>
</dbReference>
<evidence type="ECO:0000256" key="5">
    <source>
        <dbReference type="ARBA" id="ARBA00022553"/>
    </source>
</evidence>
<evidence type="ECO:0000256" key="12">
    <source>
        <dbReference type="SAM" id="MobiDB-lite"/>
    </source>
</evidence>
<keyword evidence="11 13" id="KW-0472">Membrane</keyword>